<evidence type="ECO:0000259" key="7">
    <source>
        <dbReference type="Pfam" id="PF24894"/>
    </source>
</evidence>
<evidence type="ECO:0000256" key="1">
    <source>
        <dbReference type="ARBA" id="ARBA00010443"/>
    </source>
</evidence>
<dbReference type="InterPro" id="IPR029044">
    <property type="entry name" value="Nucleotide-diphossugar_trans"/>
</dbReference>
<sequence length="396" mass="42123">MTLDGVRGGLLAGGLGERMGPLTATVCKPLVPYAASCRLVDFSVANAIRSGLPELVLLSQHRESDLVRHLIAHWDEHPGTRLHFGPHDTLARSGPGAILPARPAERGTADALLANAEYLFAPGARDLLIQHADHVYVFDYAPMLAAHRAADADCTIGVQRIERRWVHLFGMVETDPDGRVRALVEKPARPTSDLVFTAFCVFRIAALREVLAMLAGRGEAGWQHDISRDVLPAMIARGDRVTAYRVADHWADIGTVERYRDEQSRLLDRPHPIPAELLPRTLAGLGEGFPRYADGSLLGTGVPPGARVERSVLHPGCHLEPGATVLRSVVLPGATVAAGSTVRDAIVTPDGILTPSPPGGTTSPGTATPTGPGTPPGHPEPPSDSVRTPHDPALPP</sequence>
<dbReference type="AlphaFoldDB" id="A0A401Z3G5"/>
<dbReference type="InterPro" id="IPR056818">
    <property type="entry name" value="GlmU/GlgC-like_hexapep"/>
</dbReference>
<keyword evidence="9" id="KW-1185">Reference proteome</keyword>
<proteinExistence type="inferred from homology"/>
<evidence type="ECO:0000259" key="6">
    <source>
        <dbReference type="Pfam" id="PF00483"/>
    </source>
</evidence>
<comment type="caution">
    <text evidence="8">The sequence shown here is derived from an EMBL/GenBank/DDBJ whole genome shotgun (WGS) entry which is preliminary data.</text>
</comment>
<dbReference type="InterPro" id="IPR011831">
    <property type="entry name" value="ADP-Glc_PPase"/>
</dbReference>
<dbReference type="Gene3D" id="2.160.10.10">
    <property type="entry name" value="Hexapeptide repeat proteins"/>
    <property type="match status" value="1"/>
</dbReference>
<feature type="domain" description="Glucose-1-phosphate adenylyltransferase/Bifunctional protein GlmU-like C-terminal hexapeptide" evidence="7">
    <location>
        <begin position="304"/>
        <end position="348"/>
    </location>
</feature>
<name>A0A401Z3G5_9ACTN</name>
<dbReference type="RefSeq" id="WP_126643028.1">
    <property type="nucleotide sequence ID" value="NZ_BIFH01000048.1"/>
</dbReference>
<feature type="compositionally biased region" description="Pro residues" evidence="5">
    <location>
        <begin position="372"/>
        <end position="382"/>
    </location>
</feature>
<evidence type="ECO:0000256" key="2">
    <source>
        <dbReference type="ARBA" id="ARBA00022679"/>
    </source>
</evidence>
<feature type="region of interest" description="Disordered" evidence="5">
    <location>
        <begin position="347"/>
        <end position="396"/>
    </location>
</feature>
<dbReference type="Pfam" id="PF00483">
    <property type="entry name" value="NTP_transferase"/>
    <property type="match status" value="1"/>
</dbReference>
<organism evidence="8 9">
    <name type="scientific">Embleya hyalina</name>
    <dbReference type="NCBI Taxonomy" id="516124"/>
    <lineage>
        <taxon>Bacteria</taxon>
        <taxon>Bacillati</taxon>
        <taxon>Actinomycetota</taxon>
        <taxon>Actinomycetes</taxon>
        <taxon>Kitasatosporales</taxon>
        <taxon>Streptomycetaceae</taxon>
        <taxon>Embleya</taxon>
    </lineage>
</organism>
<dbReference type="GO" id="GO:0005978">
    <property type="term" value="P:glycogen biosynthetic process"/>
    <property type="evidence" value="ECO:0007669"/>
    <property type="project" value="UniProtKB-KW"/>
</dbReference>
<feature type="domain" description="Nucleotidyl transferase" evidence="6">
    <location>
        <begin position="10"/>
        <end position="267"/>
    </location>
</feature>
<dbReference type="PANTHER" id="PTHR43523:SF2">
    <property type="entry name" value="GLUCOSE-1-PHOSPHATE ADENYLYLTRANSFERASE"/>
    <property type="match status" value="1"/>
</dbReference>
<dbReference type="PANTHER" id="PTHR43523">
    <property type="entry name" value="GLUCOSE-1-PHOSPHATE ADENYLYLTRANSFERASE-RELATED"/>
    <property type="match status" value="1"/>
</dbReference>
<evidence type="ECO:0000313" key="8">
    <source>
        <dbReference type="EMBL" id="GCE01397.1"/>
    </source>
</evidence>
<dbReference type="EMBL" id="BIFH01000048">
    <property type="protein sequence ID" value="GCE01397.1"/>
    <property type="molecule type" value="Genomic_DNA"/>
</dbReference>
<dbReference type="SUPFAM" id="SSF53448">
    <property type="entry name" value="Nucleotide-diphospho-sugar transferases"/>
    <property type="match status" value="1"/>
</dbReference>
<keyword evidence="2 8" id="KW-0808">Transferase</keyword>
<gene>
    <name evidence="8" type="primary">glgC</name>
    <name evidence="8" type="ORF">EHYA_09163</name>
</gene>
<dbReference type="SUPFAM" id="SSF51161">
    <property type="entry name" value="Trimeric LpxA-like enzymes"/>
    <property type="match status" value="1"/>
</dbReference>
<evidence type="ECO:0000256" key="3">
    <source>
        <dbReference type="ARBA" id="ARBA00022695"/>
    </source>
</evidence>
<protein>
    <submittedName>
        <fullName evidence="8">Glucose-1-phosphate adenylyltransferase</fullName>
    </submittedName>
</protein>
<evidence type="ECO:0000256" key="5">
    <source>
        <dbReference type="SAM" id="MobiDB-lite"/>
    </source>
</evidence>
<keyword evidence="4" id="KW-0320">Glycogen biosynthesis</keyword>
<dbReference type="InterPro" id="IPR011004">
    <property type="entry name" value="Trimer_LpxA-like_sf"/>
</dbReference>
<dbReference type="GO" id="GO:0008878">
    <property type="term" value="F:glucose-1-phosphate adenylyltransferase activity"/>
    <property type="evidence" value="ECO:0007669"/>
    <property type="project" value="InterPro"/>
</dbReference>
<dbReference type="Gene3D" id="3.90.550.10">
    <property type="entry name" value="Spore Coat Polysaccharide Biosynthesis Protein SpsA, Chain A"/>
    <property type="match status" value="1"/>
</dbReference>
<dbReference type="OrthoDB" id="9801810at2"/>
<reference evidence="8 9" key="1">
    <citation type="submission" date="2018-12" db="EMBL/GenBank/DDBJ databases">
        <title>Draft genome sequence of Embleya hyalina NBRC 13850T.</title>
        <authorList>
            <person name="Komaki H."/>
            <person name="Hosoyama A."/>
            <person name="Kimura A."/>
            <person name="Ichikawa N."/>
            <person name="Tamura T."/>
        </authorList>
    </citation>
    <scope>NUCLEOTIDE SEQUENCE [LARGE SCALE GENOMIC DNA]</scope>
    <source>
        <strain evidence="8 9">NBRC 13850</strain>
    </source>
</reference>
<evidence type="ECO:0000256" key="4">
    <source>
        <dbReference type="ARBA" id="ARBA00023056"/>
    </source>
</evidence>
<dbReference type="Pfam" id="PF24894">
    <property type="entry name" value="Hexapep_GlmU"/>
    <property type="match status" value="1"/>
</dbReference>
<keyword evidence="3 8" id="KW-0548">Nucleotidyltransferase</keyword>
<dbReference type="Proteomes" id="UP000286931">
    <property type="component" value="Unassembled WGS sequence"/>
</dbReference>
<dbReference type="InterPro" id="IPR005835">
    <property type="entry name" value="NTP_transferase_dom"/>
</dbReference>
<evidence type="ECO:0000313" key="9">
    <source>
        <dbReference type="Proteomes" id="UP000286931"/>
    </source>
</evidence>
<feature type="compositionally biased region" description="Low complexity" evidence="5">
    <location>
        <begin position="359"/>
        <end position="371"/>
    </location>
</feature>
<comment type="similarity">
    <text evidence="1">Belongs to the bacterial/plant glucose-1-phosphate adenylyltransferase family.</text>
</comment>
<accession>A0A401Z3G5</accession>